<evidence type="ECO:0000256" key="8">
    <source>
        <dbReference type="SAM" id="MobiDB-lite"/>
    </source>
</evidence>
<feature type="compositionally biased region" description="Polar residues" evidence="8">
    <location>
        <begin position="687"/>
        <end position="711"/>
    </location>
</feature>
<dbReference type="GO" id="GO:0031510">
    <property type="term" value="C:SUMO activating enzyme complex"/>
    <property type="evidence" value="ECO:0007669"/>
    <property type="project" value="TreeGrafter"/>
</dbReference>
<dbReference type="GO" id="GO:0005737">
    <property type="term" value="C:cytoplasm"/>
    <property type="evidence" value="ECO:0007669"/>
    <property type="project" value="TreeGrafter"/>
</dbReference>
<evidence type="ECO:0000313" key="11">
    <source>
        <dbReference type="EMBL" id="VDD77489.1"/>
    </source>
</evidence>
<feature type="compositionally biased region" description="Polar residues" evidence="8">
    <location>
        <begin position="222"/>
        <end position="237"/>
    </location>
</feature>
<dbReference type="InterPro" id="IPR045886">
    <property type="entry name" value="ThiF/MoeB/HesA"/>
</dbReference>
<keyword evidence="5" id="KW-0833">Ubl conjugation pathway</keyword>
<accession>A0A0R3U996</accession>
<name>A0A0R3U996_MESCO</name>
<evidence type="ECO:0000259" key="9">
    <source>
        <dbReference type="Pfam" id="PF00899"/>
    </source>
</evidence>
<evidence type="ECO:0008006" key="13">
    <source>
        <dbReference type="Google" id="ProtNLM"/>
    </source>
</evidence>
<dbReference type="GO" id="GO:0005524">
    <property type="term" value="F:ATP binding"/>
    <property type="evidence" value="ECO:0007669"/>
    <property type="project" value="UniProtKB-KW"/>
</dbReference>
<evidence type="ECO:0000256" key="4">
    <source>
        <dbReference type="ARBA" id="ARBA00022741"/>
    </source>
</evidence>
<evidence type="ECO:0000256" key="7">
    <source>
        <dbReference type="ARBA" id="ARBA00022840"/>
    </source>
</evidence>
<evidence type="ECO:0000313" key="12">
    <source>
        <dbReference type="Proteomes" id="UP000267029"/>
    </source>
</evidence>
<dbReference type="PANTHER" id="PTHR10953:SF5">
    <property type="entry name" value="SUMO-ACTIVATING ENZYME SUBUNIT 2"/>
    <property type="match status" value="1"/>
</dbReference>
<dbReference type="InterPro" id="IPR023318">
    <property type="entry name" value="Ub_act_enz_dom_a_sf"/>
</dbReference>
<comment type="pathway">
    <text evidence="1">Protein modification; protein sumoylation.</text>
</comment>
<dbReference type="Pfam" id="PF14732">
    <property type="entry name" value="UAE_UbL"/>
    <property type="match status" value="1"/>
</dbReference>
<feature type="domain" description="Ubiquitin/SUMO-activating enzyme ubiquitin-like" evidence="10">
    <location>
        <begin position="465"/>
        <end position="547"/>
    </location>
</feature>
<feature type="compositionally biased region" description="Basic and acidic residues" evidence="8">
    <location>
        <begin position="280"/>
        <end position="291"/>
    </location>
</feature>
<evidence type="ECO:0000256" key="1">
    <source>
        <dbReference type="ARBA" id="ARBA00004718"/>
    </source>
</evidence>
<proteinExistence type="inferred from homology"/>
<gene>
    <name evidence="11" type="ORF">MCOS_LOCUS3492</name>
</gene>
<dbReference type="Pfam" id="PF00899">
    <property type="entry name" value="ThiF"/>
    <property type="match status" value="1"/>
</dbReference>
<dbReference type="AlphaFoldDB" id="A0A0R3U996"/>
<dbReference type="Proteomes" id="UP000267029">
    <property type="component" value="Unassembled WGS sequence"/>
</dbReference>
<feature type="domain" description="THIF-type NAD/FAD binding fold" evidence="9">
    <location>
        <begin position="7"/>
        <end position="435"/>
    </location>
</feature>
<dbReference type="PANTHER" id="PTHR10953">
    <property type="entry name" value="UBIQUITIN-ACTIVATING ENZYME E1"/>
    <property type="match status" value="1"/>
</dbReference>
<keyword evidence="6" id="KW-0862">Zinc</keyword>
<evidence type="ECO:0000256" key="3">
    <source>
        <dbReference type="ARBA" id="ARBA00022723"/>
    </source>
</evidence>
<dbReference type="InterPro" id="IPR035985">
    <property type="entry name" value="Ubiquitin-activating_enz"/>
</dbReference>
<reference evidence="11 12" key="1">
    <citation type="submission" date="2018-10" db="EMBL/GenBank/DDBJ databases">
        <authorList>
            <consortium name="Pathogen Informatics"/>
        </authorList>
    </citation>
    <scope>NUCLEOTIDE SEQUENCE [LARGE SCALE GENOMIC DNA]</scope>
</reference>
<dbReference type="Gene3D" id="1.10.10.520">
    <property type="entry name" value="Ubiquitin activating enzymes (Uba3). Chain: B, domain 2"/>
    <property type="match status" value="1"/>
</dbReference>
<keyword evidence="3" id="KW-0479">Metal-binding</keyword>
<dbReference type="Gene3D" id="3.10.290.20">
    <property type="entry name" value="Ubiquitin-like 2 activating enzyme e1b. Chain: B, domain 3"/>
    <property type="match status" value="1"/>
</dbReference>
<dbReference type="EMBL" id="UXSR01000807">
    <property type="protein sequence ID" value="VDD77489.1"/>
    <property type="molecule type" value="Genomic_DNA"/>
</dbReference>
<dbReference type="InterPro" id="IPR028077">
    <property type="entry name" value="UAE_UbL_dom"/>
</dbReference>
<protein>
    <recommendedName>
        <fullName evidence="13">SUMO-activating enzyme subunit</fullName>
    </recommendedName>
</protein>
<dbReference type="OrthoDB" id="10255449at2759"/>
<dbReference type="GO" id="GO:0019948">
    <property type="term" value="F:SUMO activating enzyme activity"/>
    <property type="evidence" value="ECO:0007669"/>
    <property type="project" value="TreeGrafter"/>
</dbReference>
<dbReference type="FunFam" id="3.50.50.80:FF:000002">
    <property type="entry name" value="SUMO-activating enzyme subunit 2"/>
    <property type="match status" value="1"/>
</dbReference>
<evidence type="ECO:0000259" key="10">
    <source>
        <dbReference type="Pfam" id="PF14732"/>
    </source>
</evidence>
<feature type="region of interest" description="Disordered" evidence="8">
    <location>
        <begin position="680"/>
        <end position="718"/>
    </location>
</feature>
<dbReference type="UniPathway" id="UPA00886"/>
<evidence type="ECO:0000256" key="6">
    <source>
        <dbReference type="ARBA" id="ARBA00022833"/>
    </source>
</evidence>
<feature type="region of interest" description="Disordered" evidence="8">
    <location>
        <begin position="205"/>
        <end position="237"/>
    </location>
</feature>
<evidence type="ECO:0000256" key="5">
    <source>
        <dbReference type="ARBA" id="ARBA00022786"/>
    </source>
</evidence>
<organism evidence="11 12">
    <name type="scientific">Mesocestoides corti</name>
    <name type="common">Flatworm</name>
    <dbReference type="NCBI Taxonomy" id="53468"/>
    <lineage>
        <taxon>Eukaryota</taxon>
        <taxon>Metazoa</taxon>
        <taxon>Spiralia</taxon>
        <taxon>Lophotrochozoa</taxon>
        <taxon>Platyhelminthes</taxon>
        <taxon>Cestoda</taxon>
        <taxon>Eucestoda</taxon>
        <taxon>Cyclophyllidea</taxon>
        <taxon>Mesocestoididae</taxon>
        <taxon>Mesocestoides</taxon>
    </lineage>
</organism>
<dbReference type="InterPro" id="IPR000594">
    <property type="entry name" value="ThiF_NAD_FAD-bd"/>
</dbReference>
<keyword evidence="12" id="KW-1185">Reference proteome</keyword>
<dbReference type="GO" id="GO:0046872">
    <property type="term" value="F:metal ion binding"/>
    <property type="evidence" value="ECO:0007669"/>
    <property type="project" value="UniProtKB-KW"/>
</dbReference>
<sequence length="846" mass="93521">MLGQCASYNVLVVGAGGIGCELLKNLIYSGFSKISVIDLDTIDVSNLNRQFLFRRIHVGKSKAEVACESVKQFKPDVDLKAYHASIFSSKFGPDFFAKFDIIFNALDNQAARRHVNRMCVHVGRPLIESGTSGYLGQVEPLLFIKNENNDPGKRKAACFECQPRETDRRTYPTCTIRNTPSEPVHCVVWAKFLFNQLFGELDVESEDVSPDVNDPEAGGTAPENNESTPTGGSGENSSLWARVSVTADFETIEESLAWRLFNTDVLTLLTMKSLWENRPERKAPTPLDRETLSLGVKNPGLDSEDSGTEVLRDQRKLDLPGWISLFLSSCRTLRSRAGISEANSNYKPITWDKDDTEAMDFVAAASIIRAMLFHVPGCADQTRFTIKSLAGNIIPSIATTNAIIAGAMVLQGLNVLHNRIDAVRCVYLHRHPTATGRFLAPCRPIPPNPHCLVCAGGPKRELRLICEPHDMQLSQLRDEVLIKWLGMLAPDVEIDGRGVILISSDEDETKDIEHKTLADFNLTGEGSAQHRLRCDDFRQNMTFYLRIFAGTFDRRHALNTWTIDGEHELIKDMSEGAVSLSGEASTSTVLATGSKRRHDDDDVVLDDHDDNEDDVVFELERPSKMPRVDDVQAVYPLLYLNKFAFFLSSPFSAFNSMSSNAAEFATHVLDCLQKLPPSEPLSLAPATATSTGLQGRQKATSQPLESPTDTNPLPPIYGQPVSEEWIEAHEKLTQEVASLRDEVLLLYPDGVPSTTTTNHDDGTASAEADSLASDILSLRRGVKCLRQFSDLLTRITESTDCVSEVSEKLATLTTAPPQDDNQPVIEPPLKIIDEISRNLAAFQRSD</sequence>
<comment type="similarity">
    <text evidence="2">Belongs to the ubiquitin-activating E1 family.</text>
</comment>
<evidence type="ECO:0000256" key="2">
    <source>
        <dbReference type="ARBA" id="ARBA00005673"/>
    </source>
</evidence>
<keyword evidence="4" id="KW-0547">Nucleotide-binding</keyword>
<dbReference type="STRING" id="53468.A0A0R3U996"/>
<dbReference type="GO" id="GO:0016925">
    <property type="term" value="P:protein sumoylation"/>
    <property type="evidence" value="ECO:0007669"/>
    <property type="project" value="UniProtKB-UniPathway"/>
</dbReference>
<dbReference type="InterPro" id="IPR042449">
    <property type="entry name" value="Ub-E1_IAD_1"/>
</dbReference>
<feature type="region of interest" description="Disordered" evidence="8">
    <location>
        <begin position="280"/>
        <end position="307"/>
    </location>
</feature>
<dbReference type="SUPFAM" id="SSF69572">
    <property type="entry name" value="Activating enzymes of the ubiquitin-like proteins"/>
    <property type="match status" value="1"/>
</dbReference>
<dbReference type="Gene3D" id="3.50.50.80">
    <property type="entry name" value="Ubiquitin-activating enzyme E1, inactive adenylation domain, subdomain 1"/>
    <property type="match status" value="1"/>
</dbReference>
<keyword evidence="7" id="KW-0067">ATP-binding</keyword>